<dbReference type="RefSeq" id="WP_266348989.1">
    <property type="nucleotide sequence ID" value="NZ_JAPKNG010000003.1"/>
</dbReference>
<dbReference type="Gene3D" id="3.40.190.290">
    <property type="match status" value="1"/>
</dbReference>
<dbReference type="InterPro" id="IPR050176">
    <property type="entry name" value="LTTR"/>
</dbReference>
<dbReference type="InterPro" id="IPR005119">
    <property type="entry name" value="LysR_subst-bd"/>
</dbReference>
<dbReference type="Proteomes" id="UP001241603">
    <property type="component" value="Unassembled WGS sequence"/>
</dbReference>
<comment type="similarity">
    <text evidence="1">Belongs to the LysR transcriptional regulatory family.</text>
</comment>
<proteinExistence type="inferred from homology"/>
<comment type="caution">
    <text evidence="6">The sequence shown here is derived from an EMBL/GenBank/DDBJ whole genome shotgun (WGS) entry which is preliminary data.</text>
</comment>
<evidence type="ECO:0000256" key="3">
    <source>
        <dbReference type="ARBA" id="ARBA00023125"/>
    </source>
</evidence>
<dbReference type="EMBL" id="JAUSVO010000003">
    <property type="protein sequence ID" value="MDQ0438076.1"/>
    <property type="molecule type" value="Genomic_DNA"/>
</dbReference>
<feature type="domain" description="HTH lysR-type" evidence="5">
    <location>
        <begin position="1"/>
        <end position="58"/>
    </location>
</feature>
<dbReference type="PANTHER" id="PTHR30579:SF3">
    <property type="entry name" value="TRANSCRIPTIONAL REGULATORY PROTEIN"/>
    <property type="match status" value="1"/>
</dbReference>
<evidence type="ECO:0000256" key="1">
    <source>
        <dbReference type="ARBA" id="ARBA00009437"/>
    </source>
</evidence>
<keyword evidence="2" id="KW-0805">Transcription regulation</keyword>
<reference evidence="6 7" key="1">
    <citation type="submission" date="2023-07" db="EMBL/GenBank/DDBJ databases">
        <title>Genomic Encyclopedia of Type Strains, Phase IV (KMG-IV): sequencing the most valuable type-strain genomes for metagenomic binning, comparative biology and taxonomic classification.</title>
        <authorList>
            <person name="Goeker M."/>
        </authorList>
    </citation>
    <scope>NUCLEOTIDE SEQUENCE [LARGE SCALE GENOMIC DNA]</scope>
    <source>
        <strain evidence="6 7">B6-8</strain>
    </source>
</reference>
<protein>
    <submittedName>
        <fullName evidence="6">DNA-binding transcriptional LysR family regulator</fullName>
    </submittedName>
</protein>
<keyword evidence="3 6" id="KW-0238">DNA-binding</keyword>
<dbReference type="PRINTS" id="PR00039">
    <property type="entry name" value="HTHLYSR"/>
</dbReference>
<dbReference type="InterPro" id="IPR000847">
    <property type="entry name" value="LysR_HTH_N"/>
</dbReference>
<dbReference type="Gene3D" id="1.10.10.10">
    <property type="entry name" value="Winged helix-like DNA-binding domain superfamily/Winged helix DNA-binding domain"/>
    <property type="match status" value="1"/>
</dbReference>
<sequence length="283" mass="30992">MNWDDLRIFIAVMRSGSLSEAARQLHIDHATVARRITALEEALGVKLFDRMPRGYLPTVEADRIAAEAGAIERSVLAVQRLAAGSDAMLGGTVRVSASPVVASHFLAGRFAAFRKAHPQVEIELLGQAELVQLDRNEADCAVRLSRPEEGDLLLRKVGVLGYGLYGARDYLDRTAEADWVFCGYDAALAHVPQQLWLAEVAAGRPFAFRTNDLASLFQAVRSGIGLSAIPHFMVADVPDMVCLARSERAARDIWLVAHRDVARAPRVRAVLDYLAVILGELRQ</sequence>
<dbReference type="PANTHER" id="PTHR30579">
    <property type="entry name" value="TRANSCRIPTIONAL REGULATOR"/>
    <property type="match status" value="1"/>
</dbReference>
<evidence type="ECO:0000313" key="7">
    <source>
        <dbReference type="Proteomes" id="UP001241603"/>
    </source>
</evidence>
<dbReference type="InterPro" id="IPR036388">
    <property type="entry name" value="WH-like_DNA-bd_sf"/>
</dbReference>
<keyword evidence="4" id="KW-0804">Transcription</keyword>
<dbReference type="SUPFAM" id="SSF53850">
    <property type="entry name" value="Periplasmic binding protein-like II"/>
    <property type="match status" value="1"/>
</dbReference>
<accession>A0ABU0H714</accession>
<evidence type="ECO:0000313" key="6">
    <source>
        <dbReference type="EMBL" id="MDQ0438076.1"/>
    </source>
</evidence>
<evidence type="ECO:0000256" key="4">
    <source>
        <dbReference type="ARBA" id="ARBA00023163"/>
    </source>
</evidence>
<dbReference type="Pfam" id="PF03466">
    <property type="entry name" value="LysR_substrate"/>
    <property type="match status" value="1"/>
</dbReference>
<dbReference type="GO" id="GO:0003677">
    <property type="term" value="F:DNA binding"/>
    <property type="evidence" value="ECO:0007669"/>
    <property type="project" value="UniProtKB-KW"/>
</dbReference>
<dbReference type="SUPFAM" id="SSF46785">
    <property type="entry name" value="Winged helix' DNA-binding domain"/>
    <property type="match status" value="1"/>
</dbReference>
<evidence type="ECO:0000256" key="2">
    <source>
        <dbReference type="ARBA" id="ARBA00023015"/>
    </source>
</evidence>
<dbReference type="Pfam" id="PF00126">
    <property type="entry name" value="HTH_1"/>
    <property type="match status" value="1"/>
</dbReference>
<gene>
    <name evidence="6" type="ORF">QO014_002468</name>
</gene>
<organism evidence="6 7">
    <name type="scientific">Kaistia dalseonensis</name>
    <dbReference type="NCBI Taxonomy" id="410840"/>
    <lineage>
        <taxon>Bacteria</taxon>
        <taxon>Pseudomonadati</taxon>
        <taxon>Pseudomonadota</taxon>
        <taxon>Alphaproteobacteria</taxon>
        <taxon>Hyphomicrobiales</taxon>
        <taxon>Kaistiaceae</taxon>
        <taxon>Kaistia</taxon>
    </lineage>
</organism>
<dbReference type="InterPro" id="IPR036390">
    <property type="entry name" value="WH_DNA-bd_sf"/>
</dbReference>
<evidence type="ECO:0000259" key="5">
    <source>
        <dbReference type="PROSITE" id="PS50931"/>
    </source>
</evidence>
<name>A0ABU0H714_9HYPH</name>
<dbReference type="PROSITE" id="PS50931">
    <property type="entry name" value="HTH_LYSR"/>
    <property type="match status" value="1"/>
</dbReference>
<keyword evidence="7" id="KW-1185">Reference proteome</keyword>